<accession>A0A516TMR3</accession>
<dbReference type="PANTHER" id="PTHR36849:SF1">
    <property type="entry name" value="CYTOPLASMIC PROTEIN"/>
    <property type="match status" value="1"/>
</dbReference>
<gene>
    <name evidence="1" type="ORF">kam1_1248</name>
</gene>
<dbReference type="InterPro" id="IPR052552">
    <property type="entry name" value="YeaO-like"/>
</dbReference>
<evidence type="ECO:0000313" key="2">
    <source>
        <dbReference type="Proteomes" id="UP000315925"/>
    </source>
</evidence>
<dbReference type="Pfam" id="PF22752">
    <property type="entry name" value="DUF488-N3i"/>
    <property type="match status" value="1"/>
</dbReference>
<reference evidence="2" key="1">
    <citation type="submission" date="2019-03" db="EMBL/GenBank/DDBJ databases">
        <title>Complete genome of Methylacidiphilum kamchatkense Kam1.</title>
        <authorList>
            <person name="Kruse T."/>
            <person name="Murarilal Ratnadevi C."/>
            <person name="Erikstad H.-A."/>
            <person name="Birkeland N.-K."/>
        </authorList>
    </citation>
    <scope>NUCLEOTIDE SEQUENCE [LARGE SCALE GENOMIC DNA]</scope>
    <source>
        <strain evidence="2">kam1</strain>
    </source>
</reference>
<dbReference type="OrthoDB" id="9790745at2"/>
<proteinExistence type="predicted"/>
<dbReference type="RefSeq" id="WP_052250580.1">
    <property type="nucleotide sequence ID" value="NZ_CP037899.1"/>
</dbReference>
<protein>
    <submittedName>
        <fullName evidence="1">YeaO (DUF488 family)</fullName>
    </submittedName>
</protein>
<sequence length="124" mass="14650">MGMVKKIRIKRVYEEPSAQDGYRVLVDRLWPRGMQKEQLKIDFWAKEWAPSDELRKWFAHDPQKWEAFSKKYVEELTSKENAIKEHLSNCPSPTVTLLYSAKDRLHNQAVVLKSFIESKLKDNA</sequence>
<name>A0A516TMR3_9BACT</name>
<dbReference type="Proteomes" id="UP000315925">
    <property type="component" value="Chromosome"/>
</dbReference>
<dbReference type="KEGG" id="mkc:kam1_1248"/>
<dbReference type="STRING" id="1202785.A946_11425"/>
<dbReference type="EMBL" id="CP037899">
    <property type="protein sequence ID" value="QDQ42474.1"/>
    <property type="molecule type" value="Genomic_DNA"/>
</dbReference>
<evidence type="ECO:0000313" key="1">
    <source>
        <dbReference type="EMBL" id="QDQ42474.1"/>
    </source>
</evidence>
<dbReference type="AlphaFoldDB" id="A0A516TMR3"/>
<organism evidence="1 2">
    <name type="scientific">Methylacidiphilum kamchatkense Kam1</name>
    <dbReference type="NCBI Taxonomy" id="1202785"/>
    <lineage>
        <taxon>Bacteria</taxon>
        <taxon>Pseudomonadati</taxon>
        <taxon>Verrucomicrobiota</taxon>
        <taxon>Methylacidiphilae</taxon>
        <taxon>Methylacidiphilales</taxon>
        <taxon>Methylacidiphilaceae</taxon>
        <taxon>Methylacidiphilum (ex Ratnadevi et al. 2023)</taxon>
    </lineage>
</organism>
<dbReference type="PANTHER" id="PTHR36849">
    <property type="entry name" value="CYTOPLASMIC PROTEIN-RELATED"/>
    <property type="match status" value="1"/>
</dbReference>